<dbReference type="PROSITE" id="PS52015">
    <property type="entry name" value="TONB_CTD"/>
    <property type="match status" value="1"/>
</dbReference>
<dbReference type="EMBL" id="JACIEC010000001">
    <property type="protein sequence ID" value="MBB4143696.1"/>
    <property type="molecule type" value="Genomic_DNA"/>
</dbReference>
<gene>
    <name evidence="7" type="ORF">GGQ72_002195</name>
</gene>
<evidence type="ECO:0000256" key="1">
    <source>
        <dbReference type="ARBA" id="ARBA00004167"/>
    </source>
</evidence>
<dbReference type="NCBIfam" id="TIGR01352">
    <property type="entry name" value="tonB_Cterm"/>
    <property type="match status" value="1"/>
</dbReference>
<accession>A0A7W6LIJ0</accession>
<dbReference type="Gene3D" id="3.30.1150.10">
    <property type="match status" value="1"/>
</dbReference>
<feature type="domain" description="TonB C-terminal" evidence="6">
    <location>
        <begin position="238"/>
        <end position="326"/>
    </location>
</feature>
<feature type="compositionally biased region" description="Low complexity" evidence="5">
    <location>
        <begin position="206"/>
        <end position="236"/>
    </location>
</feature>
<feature type="compositionally biased region" description="Low complexity" evidence="5">
    <location>
        <begin position="144"/>
        <end position="158"/>
    </location>
</feature>
<reference evidence="7 8" key="1">
    <citation type="submission" date="2020-08" db="EMBL/GenBank/DDBJ databases">
        <title>Genomic Encyclopedia of Type Strains, Phase IV (KMG-IV): sequencing the most valuable type-strain genomes for metagenomic binning, comparative biology and taxonomic classification.</title>
        <authorList>
            <person name="Goeker M."/>
        </authorList>
    </citation>
    <scope>NUCLEOTIDE SEQUENCE [LARGE SCALE GENOMIC DNA]</scope>
    <source>
        <strain evidence="7 8">DSM 29514</strain>
    </source>
</reference>
<evidence type="ECO:0000256" key="4">
    <source>
        <dbReference type="ARBA" id="ARBA00023136"/>
    </source>
</evidence>
<dbReference type="Pfam" id="PF13103">
    <property type="entry name" value="TonB_2"/>
    <property type="match status" value="1"/>
</dbReference>
<feature type="region of interest" description="Disordered" evidence="5">
    <location>
        <begin position="67"/>
        <end position="241"/>
    </location>
</feature>
<keyword evidence="4" id="KW-0472">Membrane</keyword>
<evidence type="ECO:0000259" key="6">
    <source>
        <dbReference type="PROSITE" id="PS52015"/>
    </source>
</evidence>
<comment type="subcellular location">
    <subcellularLocation>
        <location evidence="1">Membrane</location>
        <topology evidence="1">Single-pass membrane protein</topology>
    </subcellularLocation>
</comment>
<keyword evidence="8" id="KW-1185">Reference proteome</keyword>
<dbReference type="AlphaFoldDB" id="A0A7W6LIJ0"/>
<feature type="compositionally biased region" description="Pro residues" evidence="5">
    <location>
        <begin position="100"/>
        <end position="110"/>
    </location>
</feature>
<evidence type="ECO:0000313" key="8">
    <source>
        <dbReference type="Proteomes" id="UP000519897"/>
    </source>
</evidence>
<dbReference type="InterPro" id="IPR006260">
    <property type="entry name" value="TonB/TolA_C"/>
</dbReference>
<dbReference type="Proteomes" id="UP000519897">
    <property type="component" value="Unassembled WGS sequence"/>
</dbReference>
<evidence type="ECO:0000256" key="3">
    <source>
        <dbReference type="ARBA" id="ARBA00022989"/>
    </source>
</evidence>
<keyword evidence="3" id="KW-1133">Transmembrane helix</keyword>
<protein>
    <submittedName>
        <fullName evidence="7">Protein TonB</fullName>
    </submittedName>
</protein>
<sequence>MMTSTAGRWKRRLGEAALWTGASSLVLTAHLAAAAVLLRHEPEESGDLAPPAAIMIELAAVPEAAATEETVVSEETQDSLEVKTEQSKPVEQAELTPDAQPVPEPEPTPEPSAEQPLETAMLKPEPPPIEEKPEPVQETTQTIPQEIPEPVEQPAEQQLTMLEHVEVPLPAARPAPETPKPVVTQKPEPKPEKKVEQRKPKPQPPAAKATVQAKADVQESTRTAAAATSSATGTSSVSPAKWQAKLAAHLARQRGKCPANGRGSTAYVSFRIDGGGNLSAVSLARSSGFGDFDDYMVDLVRRASPVPPPPSGIGNKVTVPLGYRNC</sequence>
<dbReference type="GO" id="GO:0016020">
    <property type="term" value="C:membrane"/>
    <property type="evidence" value="ECO:0007669"/>
    <property type="project" value="UniProtKB-SubCell"/>
</dbReference>
<dbReference type="GO" id="GO:0055085">
    <property type="term" value="P:transmembrane transport"/>
    <property type="evidence" value="ECO:0007669"/>
    <property type="project" value="InterPro"/>
</dbReference>
<dbReference type="RefSeq" id="WP_165133563.1">
    <property type="nucleotide sequence ID" value="NZ_CP049250.1"/>
</dbReference>
<proteinExistence type="predicted"/>
<name>A0A7W6LIJ0_9HYPH</name>
<evidence type="ECO:0000313" key="7">
    <source>
        <dbReference type="EMBL" id="MBB4143696.1"/>
    </source>
</evidence>
<organism evidence="7 8">
    <name type="scientific">Rhizobium rhizoryzae</name>
    <dbReference type="NCBI Taxonomy" id="451876"/>
    <lineage>
        <taxon>Bacteria</taxon>
        <taxon>Pseudomonadati</taxon>
        <taxon>Pseudomonadota</taxon>
        <taxon>Alphaproteobacteria</taxon>
        <taxon>Hyphomicrobiales</taxon>
        <taxon>Rhizobiaceae</taxon>
        <taxon>Rhizobium/Agrobacterium group</taxon>
        <taxon>Rhizobium</taxon>
    </lineage>
</organism>
<comment type="caution">
    <text evidence="7">The sequence shown here is derived from an EMBL/GenBank/DDBJ whole genome shotgun (WGS) entry which is preliminary data.</text>
</comment>
<evidence type="ECO:0000256" key="2">
    <source>
        <dbReference type="ARBA" id="ARBA00022692"/>
    </source>
</evidence>
<keyword evidence="2" id="KW-0812">Transmembrane</keyword>
<feature type="compositionally biased region" description="Basic and acidic residues" evidence="5">
    <location>
        <begin position="187"/>
        <end position="199"/>
    </location>
</feature>
<dbReference type="SUPFAM" id="SSF74653">
    <property type="entry name" value="TolA/TonB C-terminal domain"/>
    <property type="match status" value="1"/>
</dbReference>
<dbReference type="InterPro" id="IPR037682">
    <property type="entry name" value="TonB_C"/>
</dbReference>
<evidence type="ECO:0000256" key="5">
    <source>
        <dbReference type="SAM" id="MobiDB-lite"/>
    </source>
</evidence>